<dbReference type="Pfam" id="PF08818">
    <property type="entry name" value="DUF1801"/>
    <property type="match status" value="1"/>
</dbReference>
<dbReference type="RefSeq" id="WP_264282530.1">
    <property type="nucleotide sequence ID" value="NZ_CP107006.1"/>
</dbReference>
<dbReference type="SUPFAM" id="SSF159888">
    <property type="entry name" value="YdhG-like"/>
    <property type="match status" value="1"/>
</dbReference>
<sequence length="114" mass="13686">MRDIDQYFQSKDEPVKSCLLALRSYLLQYSPTLTETWKYRMPFYCYKGKMYCYLWTHKKYGQPYLGIVDGNLIDHPDLLPETRARMKILLIDPEADLPVDTLNELMQRMLKIRQ</sequence>
<evidence type="ECO:0000313" key="3">
    <source>
        <dbReference type="Proteomes" id="UP001162741"/>
    </source>
</evidence>
<evidence type="ECO:0000259" key="1">
    <source>
        <dbReference type="Pfam" id="PF08818"/>
    </source>
</evidence>
<reference evidence="2" key="1">
    <citation type="submission" date="2022-10" db="EMBL/GenBank/DDBJ databases">
        <title>Chitinophaga sp. nov., isolated from soil.</title>
        <authorList>
            <person name="Jeon C.O."/>
        </authorList>
    </citation>
    <scope>NUCLEOTIDE SEQUENCE</scope>
    <source>
        <strain evidence="2">R8</strain>
    </source>
</reference>
<dbReference type="Proteomes" id="UP001162741">
    <property type="component" value="Chromosome"/>
</dbReference>
<organism evidence="2 3">
    <name type="scientific">Chitinophaga horti</name>
    <dbReference type="NCBI Taxonomy" id="2920382"/>
    <lineage>
        <taxon>Bacteria</taxon>
        <taxon>Pseudomonadati</taxon>
        <taxon>Bacteroidota</taxon>
        <taxon>Chitinophagia</taxon>
        <taxon>Chitinophagales</taxon>
        <taxon>Chitinophagaceae</taxon>
        <taxon>Chitinophaga</taxon>
    </lineage>
</organism>
<dbReference type="Gene3D" id="3.90.1150.200">
    <property type="match status" value="1"/>
</dbReference>
<keyword evidence="3" id="KW-1185">Reference proteome</keyword>
<evidence type="ECO:0000313" key="2">
    <source>
        <dbReference type="EMBL" id="UYQ94669.1"/>
    </source>
</evidence>
<name>A0ABY6J4R0_9BACT</name>
<protein>
    <submittedName>
        <fullName evidence="2">DUF1801 domain-containing protein</fullName>
    </submittedName>
</protein>
<dbReference type="InterPro" id="IPR014922">
    <property type="entry name" value="YdhG-like"/>
</dbReference>
<gene>
    <name evidence="2" type="ORF">MKQ68_06145</name>
</gene>
<accession>A0ABY6J4R0</accession>
<proteinExistence type="predicted"/>
<feature type="domain" description="YdhG-like" evidence="1">
    <location>
        <begin position="16"/>
        <end position="108"/>
    </location>
</feature>
<dbReference type="EMBL" id="CP107006">
    <property type="protein sequence ID" value="UYQ94669.1"/>
    <property type="molecule type" value="Genomic_DNA"/>
</dbReference>